<evidence type="ECO:0000256" key="1">
    <source>
        <dbReference type="ARBA" id="ARBA00001974"/>
    </source>
</evidence>
<dbReference type="Gene3D" id="3.50.50.60">
    <property type="entry name" value="FAD/NAD(P)-binding domain"/>
    <property type="match status" value="1"/>
</dbReference>
<dbReference type="OMA" id="LVAPECW"/>
<keyword evidence="9" id="KW-1185">Reference proteome</keyword>
<feature type="region of interest" description="Disordered" evidence="6">
    <location>
        <begin position="455"/>
        <end position="515"/>
    </location>
</feature>
<dbReference type="Pfam" id="PF01266">
    <property type="entry name" value="DAO"/>
    <property type="match status" value="1"/>
</dbReference>
<evidence type="ECO:0000259" key="7">
    <source>
        <dbReference type="Pfam" id="PF01266"/>
    </source>
</evidence>
<feature type="compositionally biased region" description="Polar residues" evidence="6">
    <location>
        <begin position="496"/>
        <end position="514"/>
    </location>
</feature>
<dbReference type="InParanoid" id="A0A2K3DIF1"/>
<dbReference type="PaxDb" id="3055-EDP07203"/>
<gene>
    <name evidence="8" type="ORF">CHLRE_07g312050v5</name>
</gene>
<sequence length="631" mass="65721">MLPVERRAPAGRPASAPPLSRAAGLRSSRTSSSATGSALSASHGRAKSVSPRDVACPSLLITNPGSSKLITVENRAADVAVLGSSSLAYASALSLARRGKKVVLLPNLGLTAPRPAAEVLRPLQLTHPDAGIVSLAAESAAYWRGLQAQAAGSGYTVLEDCRTLDLGMVRGGGMAGELLGAMQDATKAAGVRLATLRHEELMGLFPAMKLDNLTTGLMQPDGGVLNKTAAEKLLRSLCERQGVLVRDRVVLRGWRDEGDHFRLRTSGALMPDAVSLFEVEQLLVAPECWPQQAMRLFGAMAEVQVMQSGYLRCDAAASLSKLPVWRSLRMVGGATDDSPADLEVVSGYPAHVSDRDGSRASMKLTTCVAEQPGGPPCRVFDPWSWSPQDSIGGTWTAAHNRAGTLLRGVGPVMVPRGSQLPRLHTSLHVSTPDGWPAVGSIPGVEAGRIVFATAASSRHVQQPTGVDDSSTSTGGSSSDGKAASSASNAAPAGQHSAPSAAQGTDTGASSQPSWLSGPLRDVVLVTDGYSLSPLLAKIATDVVTGGRISEADPSRLEVSRSCLAAATVEGSDPWDGLSLLQSGAAYAKTDEEAQERKEALAKGARLVGGEVDEVAREATEREGPLRKFTFM</sequence>
<dbReference type="GO" id="GO:0050660">
    <property type="term" value="F:flavin adenine dinucleotide binding"/>
    <property type="evidence" value="ECO:0007669"/>
    <property type="project" value="InterPro"/>
</dbReference>
<keyword evidence="3" id="KW-0285">Flavoprotein</keyword>
<dbReference type="ExpressionAtlas" id="A0A2K3DIF1">
    <property type="expression patterns" value="baseline"/>
</dbReference>
<dbReference type="KEGG" id="cre:CHLRE_07g312050v5"/>
<dbReference type="Gene3D" id="3.30.9.10">
    <property type="entry name" value="D-Amino Acid Oxidase, subunit A, domain 2"/>
    <property type="match status" value="1"/>
</dbReference>
<evidence type="ECO:0000256" key="6">
    <source>
        <dbReference type="SAM" id="MobiDB-lite"/>
    </source>
</evidence>
<dbReference type="RefSeq" id="XP_042922377.1">
    <property type="nucleotide sequence ID" value="XM_043063809.1"/>
</dbReference>
<evidence type="ECO:0000256" key="5">
    <source>
        <dbReference type="ARBA" id="ARBA00023002"/>
    </source>
</evidence>
<dbReference type="InterPro" id="IPR045170">
    <property type="entry name" value="MTOX"/>
</dbReference>
<dbReference type="InterPro" id="IPR036188">
    <property type="entry name" value="FAD/NAD-bd_sf"/>
</dbReference>
<dbReference type="GO" id="GO:0008115">
    <property type="term" value="F:sarcosine oxidase activity"/>
    <property type="evidence" value="ECO:0000318"/>
    <property type="project" value="GO_Central"/>
</dbReference>
<evidence type="ECO:0000256" key="4">
    <source>
        <dbReference type="ARBA" id="ARBA00022827"/>
    </source>
</evidence>
<feature type="region of interest" description="Disordered" evidence="6">
    <location>
        <begin position="1"/>
        <end position="49"/>
    </location>
</feature>
<dbReference type="OrthoDB" id="538125at2759"/>
<dbReference type="GeneID" id="5726322"/>
<comment type="similarity">
    <text evidence="2">Belongs to the MSOX/MTOX family.</text>
</comment>
<dbReference type="Gramene" id="PNW80307">
    <property type="protein sequence ID" value="PNW80307"/>
    <property type="gene ID" value="CHLRE_07g312050v5"/>
</dbReference>
<dbReference type="Proteomes" id="UP000006906">
    <property type="component" value="Chromosome 7"/>
</dbReference>
<evidence type="ECO:0000256" key="3">
    <source>
        <dbReference type="ARBA" id="ARBA00022630"/>
    </source>
</evidence>
<feature type="compositionally biased region" description="Low complexity" evidence="6">
    <location>
        <begin position="10"/>
        <end position="42"/>
    </location>
</feature>
<dbReference type="SUPFAM" id="SSF51905">
    <property type="entry name" value="FAD/NAD(P)-binding domain"/>
    <property type="match status" value="1"/>
</dbReference>
<protein>
    <recommendedName>
        <fullName evidence="7">FAD dependent oxidoreductase domain-containing protein</fullName>
    </recommendedName>
</protein>
<dbReference type="STRING" id="3055.A0A2K3DIF1"/>
<dbReference type="EMBL" id="CM008968">
    <property type="protein sequence ID" value="PNW80307.1"/>
    <property type="molecule type" value="Genomic_DNA"/>
</dbReference>
<dbReference type="InterPro" id="IPR006076">
    <property type="entry name" value="FAD-dep_OxRdtase"/>
</dbReference>
<dbReference type="PANTHER" id="PTHR10961:SF7">
    <property type="entry name" value="FAD DEPENDENT OXIDOREDUCTASE DOMAIN-CONTAINING PROTEIN"/>
    <property type="match status" value="1"/>
</dbReference>
<keyword evidence="5" id="KW-0560">Oxidoreductase</keyword>
<name>A0A2K3DIF1_CHLRE</name>
<organism evidence="8 9">
    <name type="scientific">Chlamydomonas reinhardtii</name>
    <name type="common">Chlamydomonas smithii</name>
    <dbReference type="NCBI Taxonomy" id="3055"/>
    <lineage>
        <taxon>Eukaryota</taxon>
        <taxon>Viridiplantae</taxon>
        <taxon>Chlorophyta</taxon>
        <taxon>core chlorophytes</taxon>
        <taxon>Chlorophyceae</taxon>
        <taxon>CS clade</taxon>
        <taxon>Chlamydomonadales</taxon>
        <taxon>Chlamydomonadaceae</taxon>
        <taxon>Chlamydomonas</taxon>
    </lineage>
</organism>
<evidence type="ECO:0000313" key="8">
    <source>
        <dbReference type="EMBL" id="PNW80307.1"/>
    </source>
</evidence>
<proteinExistence type="inferred from homology"/>
<accession>A0A2K3DIF1</accession>
<reference evidence="8 9" key="1">
    <citation type="journal article" date="2007" name="Science">
        <title>The Chlamydomonas genome reveals the evolution of key animal and plant functions.</title>
        <authorList>
            <person name="Merchant S.S."/>
            <person name="Prochnik S.E."/>
            <person name="Vallon O."/>
            <person name="Harris E.H."/>
            <person name="Karpowicz S.J."/>
            <person name="Witman G.B."/>
            <person name="Terry A."/>
            <person name="Salamov A."/>
            <person name="Fritz-Laylin L.K."/>
            <person name="Marechal-Drouard L."/>
            <person name="Marshall W.F."/>
            <person name="Qu L.H."/>
            <person name="Nelson D.R."/>
            <person name="Sanderfoot A.A."/>
            <person name="Spalding M.H."/>
            <person name="Kapitonov V.V."/>
            <person name="Ren Q."/>
            <person name="Ferris P."/>
            <person name="Lindquist E."/>
            <person name="Shapiro H."/>
            <person name="Lucas S.M."/>
            <person name="Grimwood J."/>
            <person name="Schmutz J."/>
            <person name="Cardol P."/>
            <person name="Cerutti H."/>
            <person name="Chanfreau G."/>
            <person name="Chen C.L."/>
            <person name="Cognat V."/>
            <person name="Croft M.T."/>
            <person name="Dent R."/>
            <person name="Dutcher S."/>
            <person name="Fernandez E."/>
            <person name="Fukuzawa H."/>
            <person name="Gonzalez-Ballester D."/>
            <person name="Gonzalez-Halphen D."/>
            <person name="Hallmann A."/>
            <person name="Hanikenne M."/>
            <person name="Hippler M."/>
            <person name="Inwood W."/>
            <person name="Jabbari K."/>
            <person name="Kalanon M."/>
            <person name="Kuras R."/>
            <person name="Lefebvre P.A."/>
            <person name="Lemaire S.D."/>
            <person name="Lobanov A.V."/>
            <person name="Lohr M."/>
            <person name="Manuell A."/>
            <person name="Meier I."/>
            <person name="Mets L."/>
            <person name="Mittag M."/>
            <person name="Mittelmeier T."/>
            <person name="Moroney J.V."/>
            <person name="Moseley J."/>
            <person name="Napoli C."/>
            <person name="Nedelcu A.M."/>
            <person name="Niyogi K."/>
            <person name="Novoselov S.V."/>
            <person name="Paulsen I.T."/>
            <person name="Pazour G."/>
            <person name="Purton S."/>
            <person name="Ral J.P."/>
            <person name="Riano-Pachon D.M."/>
            <person name="Riekhof W."/>
            <person name="Rymarquis L."/>
            <person name="Schroda M."/>
            <person name="Stern D."/>
            <person name="Umen J."/>
            <person name="Willows R."/>
            <person name="Wilson N."/>
            <person name="Zimmer S.L."/>
            <person name="Allmer J."/>
            <person name="Balk J."/>
            <person name="Bisova K."/>
            <person name="Chen C.J."/>
            <person name="Elias M."/>
            <person name="Gendler K."/>
            <person name="Hauser C."/>
            <person name="Lamb M.R."/>
            <person name="Ledford H."/>
            <person name="Long J.C."/>
            <person name="Minagawa J."/>
            <person name="Page M.D."/>
            <person name="Pan J."/>
            <person name="Pootakham W."/>
            <person name="Roje S."/>
            <person name="Rose A."/>
            <person name="Stahlberg E."/>
            <person name="Terauchi A.M."/>
            <person name="Yang P."/>
            <person name="Ball S."/>
            <person name="Bowler C."/>
            <person name="Dieckmann C.L."/>
            <person name="Gladyshev V.N."/>
            <person name="Green P."/>
            <person name="Jorgensen R."/>
            <person name="Mayfield S."/>
            <person name="Mueller-Roeber B."/>
            <person name="Rajamani S."/>
            <person name="Sayre R.T."/>
            <person name="Brokstein P."/>
            <person name="Dubchak I."/>
            <person name="Goodstein D."/>
            <person name="Hornick L."/>
            <person name="Huang Y.W."/>
            <person name="Jhaveri J."/>
            <person name="Luo Y."/>
            <person name="Martinez D."/>
            <person name="Ngau W.C."/>
            <person name="Otillar B."/>
            <person name="Poliakov A."/>
            <person name="Porter A."/>
            <person name="Szajkowski L."/>
            <person name="Werner G."/>
            <person name="Zhou K."/>
            <person name="Grigoriev I.V."/>
            <person name="Rokhsar D.S."/>
            <person name="Grossman A.R."/>
        </authorList>
    </citation>
    <scope>NUCLEOTIDE SEQUENCE [LARGE SCALE GENOMIC DNA]</scope>
    <source>
        <strain evidence="9">CC-503</strain>
    </source>
</reference>
<comment type="cofactor">
    <cofactor evidence="1">
        <name>FAD</name>
        <dbReference type="ChEBI" id="CHEBI:57692"/>
    </cofactor>
</comment>
<feature type="compositionally biased region" description="Low complexity" evidence="6">
    <location>
        <begin position="464"/>
        <end position="493"/>
    </location>
</feature>
<feature type="domain" description="FAD dependent oxidoreductase" evidence="7">
    <location>
        <begin position="78"/>
        <end position="301"/>
    </location>
</feature>
<dbReference type="PANTHER" id="PTHR10961">
    <property type="entry name" value="PEROXISOMAL SARCOSINE OXIDASE"/>
    <property type="match status" value="1"/>
</dbReference>
<evidence type="ECO:0000313" key="9">
    <source>
        <dbReference type="Proteomes" id="UP000006906"/>
    </source>
</evidence>
<keyword evidence="4" id="KW-0274">FAD</keyword>
<dbReference type="AlphaFoldDB" id="A0A2K3DIF1"/>
<evidence type="ECO:0000256" key="2">
    <source>
        <dbReference type="ARBA" id="ARBA00010989"/>
    </source>
</evidence>